<evidence type="ECO:0000313" key="3">
    <source>
        <dbReference type="EMBL" id="MBF4695081.1"/>
    </source>
</evidence>
<gene>
    <name evidence="3" type="ORF">ISU02_18430</name>
</gene>
<proteinExistence type="predicted"/>
<dbReference type="InterPro" id="IPR007694">
    <property type="entry name" value="DNA_helicase_DnaB-like_C"/>
</dbReference>
<dbReference type="RefSeq" id="WP_194703318.1">
    <property type="nucleotide sequence ID" value="NZ_JADKNH010000012.1"/>
</dbReference>
<keyword evidence="4" id="KW-1185">Reference proteome</keyword>
<dbReference type="PANTHER" id="PTHR30153">
    <property type="entry name" value="REPLICATIVE DNA HELICASE DNAB"/>
    <property type="match status" value="1"/>
</dbReference>
<evidence type="ECO:0000259" key="2">
    <source>
        <dbReference type="PROSITE" id="PS51199"/>
    </source>
</evidence>
<feature type="region of interest" description="Disordered" evidence="1">
    <location>
        <begin position="26"/>
        <end position="46"/>
    </location>
</feature>
<protein>
    <submittedName>
        <fullName evidence="3">AAA family ATPase</fullName>
    </submittedName>
</protein>
<reference evidence="3 4" key="1">
    <citation type="submission" date="2020-11" db="EMBL/GenBank/DDBJ databases">
        <title>Fusibacter basophilias sp. nov.</title>
        <authorList>
            <person name="Qiu D."/>
        </authorList>
    </citation>
    <scope>NUCLEOTIDE SEQUENCE [LARGE SCALE GENOMIC DNA]</scope>
    <source>
        <strain evidence="3 4">Q10-2</strain>
    </source>
</reference>
<feature type="domain" description="SF4 helicase" evidence="2">
    <location>
        <begin position="122"/>
        <end position="416"/>
    </location>
</feature>
<dbReference type="PANTHER" id="PTHR30153:SF2">
    <property type="entry name" value="REPLICATIVE DNA HELICASE"/>
    <property type="match status" value="1"/>
</dbReference>
<dbReference type="Proteomes" id="UP000614200">
    <property type="component" value="Unassembled WGS sequence"/>
</dbReference>
<dbReference type="SUPFAM" id="SSF52540">
    <property type="entry name" value="P-loop containing nucleoside triphosphate hydrolases"/>
    <property type="match status" value="1"/>
</dbReference>
<dbReference type="InterPro" id="IPR027417">
    <property type="entry name" value="P-loop_NTPase"/>
</dbReference>
<feature type="compositionally biased region" description="Polar residues" evidence="1">
    <location>
        <begin position="26"/>
        <end position="38"/>
    </location>
</feature>
<accession>A0ABR9ZX96</accession>
<dbReference type="Gene3D" id="3.40.50.300">
    <property type="entry name" value="P-loop containing nucleotide triphosphate hydrolases"/>
    <property type="match status" value="1"/>
</dbReference>
<dbReference type="Pfam" id="PF03796">
    <property type="entry name" value="DnaB_C"/>
    <property type="match status" value="1"/>
</dbReference>
<feature type="region of interest" description="Disordered" evidence="1">
    <location>
        <begin position="416"/>
        <end position="459"/>
    </location>
</feature>
<evidence type="ECO:0000256" key="1">
    <source>
        <dbReference type="SAM" id="MobiDB-lite"/>
    </source>
</evidence>
<sequence length="459" mass="50761">MSKIQFVGQFGDGSIPEYLRELENTVEPTTETLQQSPTEEPKGQAISVATGVEQPIQTGPNNQVENTVPSDLNIIQGEDNKPDTTENTKVQQGQSEDYYNVKQLSSFALGTLNNLENLTKYIADTPLTISTQIPDLDHVLGGGLPCGITVVAASPGIGKTTLLLQSAAEMARQGTTVVYVSYDMRSAALQAKVISHQSYKIFDEDCYTIRDILKDNVLAKSDDDKVRELRKTLVSEQGKLHIRDLVVDDDFKDYLNGYSSLGGLTQLQKIIEVYCQSFDDVVIMIDSLQQLAISEHCTGKEGVDRLLAQIKVLSGMYNVPICLVSTLARSGYTKDKDIGITDLKESGAVEYDADAILIMQPAYIKEGEDITMDDFKSEKYRATLIKCVKSRHSEYREKVMMLYGAGCTFISEDEYEQKTGEVRSKPNGKKGSSRGRQPKDGVKKETKRDDLPENMGLLS</sequence>
<feature type="compositionally biased region" description="Basic and acidic residues" evidence="1">
    <location>
        <begin position="437"/>
        <end position="451"/>
    </location>
</feature>
<name>A0ABR9ZX96_9FIRM</name>
<organism evidence="3 4">
    <name type="scientific">Fusibacter ferrireducens</name>
    <dbReference type="NCBI Taxonomy" id="2785058"/>
    <lineage>
        <taxon>Bacteria</taxon>
        <taxon>Bacillati</taxon>
        <taxon>Bacillota</taxon>
        <taxon>Clostridia</taxon>
        <taxon>Eubacteriales</taxon>
        <taxon>Eubacteriales Family XII. Incertae Sedis</taxon>
        <taxon>Fusibacter</taxon>
    </lineage>
</organism>
<comment type="caution">
    <text evidence="3">The sequence shown here is derived from an EMBL/GenBank/DDBJ whole genome shotgun (WGS) entry which is preliminary data.</text>
</comment>
<evidence type="ECO:0000313" key="4">
    <source>
        <dbReference type="Proteomes" id="UP000614200"/>
    </source>
</evidence>
<dbReference type="EMBL" id="JADKNH010000012">
    <property type="protein sequence ID" value="MBF4695081.1"/>
    <property type="molecule type" value="Genomic_DNA"/>
</dbReference>
<dbReference type="PROSITE" id="PS51199">
    <property type="entry name" value="SF4_HELICASE"/>
    <property type="match status" value="1"/>
</dbReference>